<keyword evidence="3" id="KW-1003">Cell membrane</keyword>
<accession>A0ABY8LKA1</accession>
<evidence type="ECO:0000313" key="9">
    <source>
        <dbReference type="EMBL" id="WGI24276.1"/>
    </source>
</evidence>
<dbReference type="InterPro" id="IPR035906">
    <property type="entry name" value="MetI-like_sf"/>
</dbReference>
<dbReference type="Proteomes" id="UP001179830">
    <property type="component" value="Chromosome"/>
</dbReference>
<protein>
    <recommendedName>
        <fullName evidence="11">Spermidine/putrescine transport system permease protein</fullName>
    </recommendedName>
</protein>
<evidence type="ECO:0000256" key="8">
    <source>
        <dbReference type="SAM" id="Phobius"/>
    </source>
</evidence>
<evidence type="ECO:0000256" key="2">
    <source>
        <dbReference type="ARBA" id="ARBA00022448"/>
    </source>
</evidence>
<comment type="subcellular location">
    <subcellularLocation>
        <location evidence="1">Cell inner membrane</location>
        <topology evidence="1">Multi-pass membrane protein</topology>
    </subcellularLocation>
</comment>
<evidence type="ECO:0000256" key="5">
    <source>
        <dbReference type="ARBA" id="ARBA00022692"/>
    </source>
</evidence>
<evidence type="ECO:0000256" key="1">
    <source>
        <dbReference type="ARBA" id="ARBA00004429"/>
    </source>
</evidence>
<evidence type="ECO:0008006" key="11">
    <source>
        <dbReference type="Google" id="ProtNLM"/>
    </source>
</evidence>
<keyword evidence="5 8" id="KW-0812">Transmembrane</keyword>
<organism evidence="9 10">
    <name type="scientific">Halomonas alkaliantarctica</name>
    <dbReference type="NCBI Taxonomy" id="232346"/>
    <lineage>
        <taxon>Bacteria</taxon>
        <taxon>Pseudomonadati</taxon>
        <taxon>Pseudomonadota</taxon>
        <taxon>Gammaproteobacteria</taxon>
        <taxon>Oceanospirillales</taxon>
        <taxon>Halomonadaceae</taxon>
        <taxon>Halomonas</taxon>
    </lineage>
</organism>
<evidence type="ECO:0000313" key="10">
    <source>
        <dbReference type="Proteomes" id="UP001179830"/>
    </source>
</evidence>
<keyword evidence="4" id="KW-0997">Cell inner membrane</keyword>
<dbReference type="RefSeq" id="WP_280104083.1">
    <property type="nucleotide sequence ID" value="NZ_CP122961.1"/>
</dbReference>
<evidence type="ECO:0000256" key="4">
    <source>
        <dbReference type="ARBA" id="ARBA00022519"/>
    </source>
</evidence>
<proteinExistence type="predicted"/>
<keyword evidence="6 8" id="KW-1133">Transmembrane helix</keyword>
<reference evidence="9" key="1">
    <citation type="submission" date="2023-04" db="EMBL/GenBank/DDBJ databases">
        <title>Complete genome sequence of Halomonas alkaliantarctica MSP3 isolated from marine sediment, Jeju Island.</title>
        <authorList>
            <person name="Park S.-J."/>
        </authorList>
    </citation>
    <scope>NUCLEOTIDE SEQUENCE</scope>
    <source>
        <strain evidence="9">MSP3</strain>
    </source>
</reference>
<keyword evidence="2" id="KW-0813">Transport</keyword>
<gene>
    <name evidence="9" type="ORF">QEN58_13140</name>
</gene>
<keyword evidence="10" id="KW-1185">Reference proteome</keyword>
<dbReference type="PANTHER" id="PTHR43357">
    <property type="entry name" value="INNER MEMBRANE ABC TRANSPORTER PERMEASE PROTEIN YDCV"/>
    <property type="match status" value="1"/>
</dbReference>
<evidence type="ECO:0000256" key="6">
    <source>
        <dbReference type="ARBA" id="ARBA00022989"/>
    </source>
</evidence>
<feature type="transmembrane region" description="Helical" evidence="8">
    <location>
        <begin position="69"/>
        <end position="90"/>
    </location>
</feature>
<dbReference type="SUPFAM" id="SSF161098">
    <property type="entry name" value="MetI-like"/>
    <property type="match status" value="1"/>
</dbReference>
<dbReference type="PANTHER" id="PTHR43357:SF4">
    <property type="entry name" value="INNER MEMBRANE ABC TRANSPORTER PERMEASE PROTEIN YDCV"/>
    <property type="match status" value="1"/>
</dbReference>
<sequence>MNKLSLSRISFIGYVIVVLIFLILPLLVVVPMSFSDSRFLSFPPSSFSFRWYDTFFNNPEWMSAAKTSLIVAFSTALIATPIGVAAAYAINNSSHRLMRHLTRPPHQGPASADYIARGTMPVPLTTRQTRCRWAR</sequence>
<dbReference type="Gene3D" id="1.10.3720.10">
    <property type="entry name" value="MetI-like"/>
    <property type="match status" value="1"/>
</dbReference>
<feature type="transmembrane region" description="Helical" evidence="8">
    <location>
        <begin position="12"/>
        <end position="34"/>
    </location>
</feature>
<evidence type="ECO:0000256" key="7">
    <source>
        <dbReference type="ARBA" id="ARBA00023136"/>
    </source>
</evidence>
<evidence type="ECO:0000256" key="3">
    <source>
        <dbReference type="ARBA" id="ARBA00022475"/>
    </source>
</evidence>
<keyword evidence="7 8" id="KW-0472">Membrane</keyword>
<name>A0ABY8LKA1_9GAMM</name>
<dbReference type="EMBL" id="CP122961">
    <property type="protein sequence ID" value="WGI24276.1"/>
    <property type="molecule type" value="Genomic_DNA"/>
</dbReference>